<dbReference type="PATRIC" id="fig|1396.428.peg.6256"/>
<dbReference type="Gene3D" id="2.40.50.100">
    <property type="match status" value="1"/>
</dbReference>
<evidence type="ECO:0000313" key="9">
    <source>
        <dbReference type="EMBL" id="KLA26187.1"/>
    </source>
</evidence>
<keyword evidence="5 7" id="KW-0472">Membrane</keyword>
<evidence type="ECO:0000259" key="8">
    <source>
        <dbReference type="Pfam" id="PF25940"/>
    </source>
</evidence>
<dbReference type="Proteomes" id="UP000035214">
    <property type="component" value="Unassembled WGS sequence"/>
</dbReference>
<dbReference type="InterPro" id="IPR050739">
    <property type="entry name" value="MFP"/>
</dbReference>
<dbReference type="PRINTS" id="PR01490">
    <property type="entry name" value="RTXTOXIND"/>
</dbReference>
<evidence type="ECO:0000256" key="1">
    <source>
        <dbReference type="ARBA" id="ARBA00004167"/>
    </source>
</evidence>
<dbReference type="InterPro" id="IPR058795">
    <property type="entry name" value="LcnD_C"/>
</dbReference>
<evidence type="ECO:0000256" key="5">
    <source>
        <dbReference type="ARBA" id="ARBA00023136"/>
    </source>
</evidence>
<accession>A0A0G8ERU1</accession>
<feature type="transmembrane region" description="Helical" evidence="7">
    <location>
        <begin position="24"/>
        <end position="45"/>
    </location>
</feature>
<dbReference type="RefSeq" id="WP_046956036.1">
    <property type="nucleotide sequence ID" value="NZ_LCYI01000044.1"/>
</dbReference>
<dbReference type="EMBL" id="LCYI01000044">
    <property type="protein sequence ID" value="KLA26187.1"/>
    <property type="molecule type" value="Genomic_DNA"/>
</dbReference>
<gene>
    <name evidence="9" type="ORF">B4077_6077</name>
</gene>
<evidence type="ECO:0000256" key="3">
    <source>
        <dbReference type="ARBA" id="ARBA00022692"/>
    </source>
</evidence>
<comment type="caution">
    <text evidence="9">The sequence shown here is derived from an EMBL/GenBank/DDBJ whole genome shotgun (WGS) entry which is preliminary data.</text>
</comment>
<evidence type="ECO:0000256" key="4">
    <source>
        <dbReference type="ARBA" id="ARBA00022989"/>
    </source>
</evidence>
<feature type="coiled-coil region" evidence="6">
    <location>
        <begin position="228"/>
        <end position="290"/>
    </location>
</feature>
<comment type="similarity">
    <text evidence="2">Belongs to the membrane fusion protein (MFP) (TC 8.A.1) family.</text>
</comment>
<comment type="subcellular location">
    <subcellularLocation>
        <location evidence="1">Membrane</location>
        <topology evidence="1">Single-pass membrane protein</topology>
    </subcellularLocation>
</comment>
<organism evidence="9 10">
    <name type="scientific">Bacillus cereus</name>
    <dbReference type="NCBI Taxonomy" id="1396"/>
    <lineage>
        <taxon>Bacteria</taxon>
        <taxon>Bacillati</taxon>
        <taxon>Bacillota</taxon>
        <taxon>Bacilli</taxon>
        <taxon>Bacillales</taxon>
        <taxon>Bacillaceae</taxon>
        <taxon>Bacillus</taxon>
        <taxon>Bacillus cereus group</taxon>
    </lineage>
</organism>
<name>A0A0G8ERU1_BACCE</name>
<feature type="domain" description="LcnD-like C-terminal" evidence="8">
    <location>
        <begin position="367"/>
        <end position="451"/>
    </location>
</feature>
<evidence type="ECO:0000256" key="7">
    <source>
        <dbReference type="SAM" id="Phobius"/>
    </source>
</evidence>
<evidence type="ECO:0000313" key="10">
    <source>
        <dbReference type="Proteomes" id="UP000035214"/>
    </source>
</evidence>
<proteinExistence type="inferred from homology"/>
<keyword evidence="4 7" id="KW-1133">Transmembrane helix</keyword>
<reference evidence="9 10" key="1">
    <citation type="submission" date="2015-04" db="EMBL/GenBank/DDBJ databases">
        <title>Draft Genome Sequences of Eight Spore-Forming Food Isolates of Bacillus cereus Genome sequencing.</title>
        <authorList>
            <person name="Krawcyk A.O."/>
            <person name="de Jong A."/>
            <person name="Eijlander R.T."/>
            <person name="Berendsen E.M."/>
            <person name="Holsappel S."/>
            <person name="Wells-Bennik M."/>
            <person name="Kuipers O.P."/>
        </authorList>
    </citation>
    <scope>NUCLEOTIDE SEQUENCE [LARGE SCALE GENOMIC DNA]</scope>
    <source>
        <strain evidence="9 10">B4077</strain>
    </source>
</reference>
<sequence>MSRIYSFDQLTDSVELLERKPPRFITGLLVFLLLSLLTFAIWAYIGKVDIVSKGTAIIQGKSDASVSRTQIVGVVDQVAVKSGDEVKKGDTLLELKNRELTDKQNQVDQVVKHLEKQKEMLVQLKTSIQSHSPSFSEKVDIKIREEYKAYEQGYQALQNEKEHEVTAVENSKMSNEQDEVLQGLLVEKENIQNEINLIKKQKTRDNTSEEQKTTANILEEQKVGDIVLTEQKTKEKILEEQKKAYDDKIEILESQQNTLEKRIQQRKKALEQERNKVDVLKEEKQGQKKDALNRYKEEAFISINQRIQSVEQDLFIKNQELDGLHHQSETTTIRAIKDGIVQFPSIVQQGDLIDPGQEVVSIIPKESEKKVKVLLPAQEIKGIKKGDKIQYSFKLKHTDKQMGQVTYVSAHPIFDKDSKAYMYELEATIEKQELQELHTGLIGRASVITGEEPVWKFILRKLDFI</sequence>
<keyword evidence="3 7" id="KW-0812">Transmembrane</keyword>
<evidence type="ECO:0000256" key="6">
    <source>
        <dbReference type="SAM" id="Coils"/>
    </source>
</evidence>
<dbReference type="PANTHER" id="PTHR30386">
    <property type="entry name" value="MEMBRANE FUSION SUBUNIT OF EMRAB-TOLC MULTIDRUG EFFLUX PUMP"/>
    <property type="match status" value="1"/>
</dbReference>
<dbReference type="Pfam" id="PF25940">
    <property type="entry name" value="LcnD_C"/>
    <property type="match status" value="1"/>
</dbReference>
<dbReference type="AlphaFoldDB" id="A0A0G8ERU1"/>
<dbReference type="GO" id="GO:0016020">
    <property type="term" value="C:membrane"/>
    <property type="evidence" value="ECO:0007669"/>
    <property type="project" value="UniProtKB-SubCell"/>
</dbReference>
<keyword evidence="6" id="KW-0175">Coiled coil</keyword>
<dbReference type="PANTHER" id="PTHR30386:SF26">
    <property type="entry name" value="TRANSPORT PROTEIN COMB"/>
    <property type="match status" value="1"/>
</dbReference>
<evidence type="ECO:0000256" key="2">
    <source>
        <dbReference type="ARBA" id="ARBA00009477"/>
    </source>
</evidence>
<protein>
    <recommendedName>
        <fullName evidence="8">LcnD-like C-terminal domain-containing protein</fullName>
    </recommendedName>
</protein>